<dbReference type="SMART" id="SM00448">
    <property type="entry name" value="REC"/>
    <property type="match status" value="1"/>
</dbReference>
<dbReference type="SUPFAM" id="SSF53649">
    <property type="entry name" value="Alkaline phosphatase-like"/>
    <property type="match status" value="1"/>
</dbReference>
<dbReference type="InterPro" id="IPR011006">
    <property type="entry name" value="CheY-like_superfamily"/>
</dbReference>
<dbReference type="Pfam" id="PF08665">
    <property type="entry name" value="PglZ"/>
    <property type="match status" value="1"/>
</dbReference>
<dbReference type="InterPro" id="IPR050595">
    <property type="entry name" value="Bact_response_regulator"/>
</dbReference>
<dbReference type="EMBL" id="AP011655">
    <property type="protein sequence ID" value="BAL53338.1"/>
    <property type="molecule type" value="Genomic_DNA"/>
</dbReference>
<protein>
    <submittedName>
        <fullName evidence="4">Response regulator receiver protein</fullName>
    </submittedName>
</protein>
<accession>H5SB02</accession>
<dbReference type="GO" id="GO:0000160">
    <property type="term" value="P:phosphorelay signal transduction system"/>
    <property type="evidence" value="ECO:0007669"/>
    <property type="project" value="InterPro"/>
</dbReference>
<evidence type="ECO:0000256" key="2">
    <source>
        <dbReference type="PROSITE-ProRule" id="PRU00169"/>
    </source>
</evidence>
<dbReference type="SUPFAM" id="SSF52172">
    <property type="entry name" value="CheY-like"/>
    <property type="match status" value="1"/>
</dbReference>
<evidence type="ECO:0000313" key="4">
    <source>
        <dbReference type="EMBL" id="BAL53338.1"/>
    </source>
</evidence>
<dbReference type="PROSITE" id="PS50110">
    <property type="entry name" value="RESPONSE_REGULATORY"/>
    <property type="match status" value="1"/>
</dbReference>
<dbReference type="CDD" id="cd00156">
    <property type="entry name" value="REC"/>
    <property type="match status" value="1"/>
</dbReference>
<reference evidence="4" key="1">
    <citation type="journal article" date="2005" name="Environ. Microbiol.">
        <title>Genetic and functional properties of uncultivated thermophilic crenarchaeotes from a subsurface gold mine as revealed by analysis of genome fragments.</title>
        <authorList>
            <person name="Nunoura T."/>
            <person name="Hirayama H."/>
            <person name="Takami H."/>
            <person name="Oida H."/>
            <person name="Nishi S."/>
            <person name="Shimamura S."/>
            <person name="Suzuki Y."/>
            <person name="Inagaki F."/>
            <person name="Takai K."/>
            <person name="Nealson K.H."/>
            <person name="Horikoshi K."/>
        </authorList>
    </citation>
    <scope>NUCLEOTIDE SEQUENCE</scope>
</reference>
<dbReference type="Gene3D" id="3.40.50.2300">
    <property type="match status" value="1"/>
</dbReference>
<name>H5SB02_9BACT</name>
<dbReference type="PANTHER" id="PTHR44591:SF3">
    <property type="entry name" value="RESPONSE REGULATORY DOMAIN-CONTAINING PROTEIN"/>
    <property type="match status" value="1"/>
</dbReference>
<dbReference type="PANTHER" id="PTHR44591">
    <property type="entry name" value="STRESS RESPONSE REGULATOR PROTEIN 1"/>
    <property type="match status" value="1"/>
</dbReference>
<feature type="modified residue" description="4-aspartylphosphate" evidence="2">
    <location>
        <position position="52"/>
    </location>
</feature>
<gene>
    <name evidence="4" type="ORF">HGMM_F06F04C19</name>
</gene>
<reference evidence="4" key="2">
    <citation type="journal article" date="2012" name="PLoS ONE">
        <title>A Deeply Branching Thermophilic Bacterium with an Ancient Acetyl-CoA Pathway Dominates a Subsurface Ecosystem.</title>
        <authorList>
            <person name="Takami H."/>
            <person name="Noguchi H."/>
            <person name="Takaki Y."/>
            <person name="Uchiyama I."/>
            <person name="Toyoda A."/>
            <person name="Nishi S."/>
            <person name="Chee G.-J."/>
            <person name="Arai W."/>
            <person name="Nunoura T."/>
            <person name="Itoh T."/>
            <person name="Hattori M."/>
            <person name="Takai K."/>
        </authorList>
    </citation>
    <scope>NUCLEOTIDE SEQUENCE</scope>
</reference>
<dbReference type="InterPro" id="IPR017850">
    <property type="entry name" value="Alkaline_phosphatase_core_sf"/>
</dbReference>
<organism evidence="4">
    <name type="scientific">uncultured Bacteroidota bacterium</name>
    <dbReference type="NCBI Taxonomy" id="152509"/>
    <lineage>
        <taxon>Bacteria</taxon>
        <taxon>Pseudomonadati</taxon>
        <taxon>Bacteroidota</taxon>
        <taxon>environmental samples</taxon>
    </lineage>
</organism>
<evidence type="ECO:0000259" key="3">
    <source>
        <dbReference type="PROSITE" id="PS50110"/>
    </source>
</evidence>
<dbReference type="AlphaFoldDB" id="H5SB02"/>
<dbReference type="Pfam" id="PF00072">
    <property type="entry name" value="Response_reg"/>
    <property type="match status" value="1"/>
</dbReference>
<sequence>MHRILWVDDEIELLEPHVQILRSRGYHVETATSGEDALALVEQKQFDLVFLDEMMLGMSGLETLQLLKRLDPYRPVVMVTKNEQESLMDEAIGRSIDDYLTKPISPSQVLAVCKKYLDARLLQQQRVTREYLRDFAQLEASIAQAELWEEWVEIYRGLVQWSLELDVHPDVGLDQTLAEQWRQANRLFARFIEGNYPRWLTDRPKEGNPLVSPHIADRFVLPLLRQQRRVVFVVVDCLRLDQWMVIESLVRQYYTTELHHYCSILPTATIYARNALFAGLYPADIERYYPQWAPEEGDSESSQNAHEADLLQELLRRRGIQLQGKFEYIKIYETEFGKRIESDAQRLVQNALTAIVVSALDIMAHSRSDTAILKEIAPDEAAYRSLTYSWFQHSSLWGILRALASHDVTVVLTTDHGAVRCLRAAQVVGDRQTSTCLRYKIGRNVRADAKSTITITELERYRLPRHSPVENLVLAKEDYYLVYPTDFHHYAAKYRDSFQHGGISLEEMILPIVILSPK</sequence>
<dbReference type="InterPro" id="IPR001789">
    <property type="entry name" value="Sig_transdc_resp-reg_receiver"/>
</dbReference>
<keyword evidence="1 2" id="KW-0597">Phosphoprotein</keyword>
<proteinExistence type="predicted"/>
<evidence type="ECO:0000256" key="1">
    <source>
        <dbReference type="ARBA" id="ARBA00022553"/>
    </source>
</evidence>
<feature type="domain" description="Response regulatory" evidence="3">
    <location>
        <begin position="3"/>
        <end position="117"/>
    </location>
</feature>